<evidence type="ECO:0000313" key="3">
    <source>
        <dbReference type="EMBL" id="MFC5653237.1"/>
    </source>
</evidence>
<dbReference type="RefSeq" id="WP_379191893.1">
    <property type="nucleotide sequence ID" value="NZ_JBHSOW010000119.1"/>
</dbReference>
<sequence>MRITKLVGWMLLIMCLGLAISPVQAWAHTDNSEGFSRITADSGKLHYELLLDYFEFGRVVDLEVPPNASQTVMSGKVEASRRQIQDYVNSNLHVYIDGIRVAGQVVQTSVEQKLNRYYARMVLDFPIDEGAQALEIHYGLFFEDNDPMHRNIATYEWKEKEGQVVFNSGEQDFHSGKSSLFNQVLRFIELGFHHIMIGYDHILFVIALVLGSRKIKDVFKIITVFTLAHSVTLGLTAFHLVSIPPEIVEPLIALSIAFVALESVMGLNSKLRILVVFAFGLIHGIGFAGALELTSAWTWSALLSLASFNIGVECGQALIIFLLFPLLIFVRRFQWSGWLQGSATAGILGFGLWWYFERMLG</sequence>
<dbReference type="InterPro" id="IPR032809">
    <property type="entry name" value="Put_HupE_UreJ"/>
</dbReference>
<keyword evidence="1" id="KW-0812">Transmembrane</keyword>
<reference evidence="4" key="1">
    <citation type="journal article" date="2019" name="Int. J. Syst. Evol. Microbiol.">
        <title>The Global Catalogue of Microorganisms (GCM) 10K type strain sequencing project: providing services to taxonomists for standard genome sequencing and annotation.</title>
        <authorList>
            <consortium name="The Broad Institute Genomics Platform"/>
            <consortium name="The Broad Institute Genome Sequencing Center for Infectious Disease"/>
            <person name="Wu L."/>
            <person name="Ma J."/>
        </authorList>
    </citation>
    <scope>NUCLEOTIDE SEQUENCE [LARGE SCALE GENOMIC DNA]</scope>
    <source>
        <strain evidence="4">CGMCC 1.3240</strain>
    </source>
</reference>
<feature type="transmembrane region" description="Helical" evidence="1">
    <location>
        <begin position="337"/>
        <end position="356"/>
    </location>
</feature>
<organism evidence="3 4">
    <name type="scientific">Paenibacillus solisilvae</name>
    <dbReference type="NCBI Taxonomy" id="2486751"/>
    <lineage>
        <taxon>Bacteria</taxon>
        <taxon>Bacillati</taxon>
        <taxon>Bacillota</taxon>
        <taxon>Bacilli</taxon>
        <taxon>Bacillales</taxon>
        <taxon>Paenibacillaceae</taxon>
        <taxon>Paenibacillus</taxon>
    </lineage>
</organism>
<feature type="signal peptide" evidence="2">
    <location>
        <begin position="1"/>
        <end position="27"/>
    </location>
</feature>
<evidence type="ECO:0000256" key="2">
    <source>
        <dbReference type="SAM" id="SignalP"/>
    </source>
</evidence>
<feature type="transmembrane region" description="Helical" evidence="1">
    <location>
        <begin position="190"/>
        <end position="211"/>
    </location>
</feature>
<keyword evidence="1" id="KW-1133">Transmembrane helix</keyword>
<protein>
    <submittedName>
        <fullName evidence="3">HupE/UreJ family protein</fullName>
    </submittedName>
</protein>
<keyword evidence="4" id="KW-1185">Reference proteome</keyword>
<keyword evidence="2" id="KW-0732">Signal</keyword>
<feature type="transmembrane region" description="Helical" evidence="1">
    <location>
        <begin position="297"/>
        <end position="330"/>
    </location>
</feature>
<accession>A0ABW0W7F1</accession>
<comment type="caution">
    <text evidence="3">The sequence shown here is derived from an EMBL/GenBank/DDBJ whole genome shotgun (WGS) entry which is preliminary data.</text>
</comment>
<feature type="transmembrane region" description="Helical" evidence="1">
    <location>
        <begin position="247"/>
        <end position="264"/>
    </location>
</feature>
<feature type="chain" id="PRO_5045457092" evidence="2">
    <location>
        <begin position="28"/>
        <end position="361"/>
    </location>
</feature>
<feature type="transmembrane region" description="Helical" evidence="1">
    <location>
        <begin position="218"/>
        <end position="241"/>
    </location>
</feature>
<name>A0ABW0W7F1_9BACL</name>
<dbReference type="EMBL" id="JBHSOW010000119">
    <property type="protein sequence ID" value="MFC5653237.1"/>
    <property type="molecule type" value="Genomic_DNA"/>
</dbReference>
<keyword evidence="1" id="KW-0472">Membrane</keyword>
<dbReference type="Pfam" id="PF13795">
    <property type="entry name" value="HupE_UreJ_2"/>
    <property type="match status" value="1"/>
</dbReference>
<evidence type="ECO:0000256" key="1">
    <source>
        <dbReference type="SAM" id="Phobius"/>
    </source>
</evidence>
<feature type="transmembrane region" description="Helical" evidence="1">
    <location>
        <begin position="271"/>
        <end position="291"/>
    </location>
</feature>
<evidence type="ECO:0000313" key="4">
    <source>
        <dbReference type="Proteomes" id="UP001596047"/>
    </source>
</evidence>
<proteinExistence type="predicted"/>
<gene>
    <name evidence="3" type="ORF">ACFPYJ_29810</name>
</gene>
<dbReference type="Proteomes" id="UP001596047">
    <property type="component" value="Unassembled WGS sequence"/>
</dbReference>